<name>A0ABV9MM84_9MICC</name>
<dbReference type="InterPro" id="IPR016032">
    <property type="entry name" value="Sig_transdc_resp-reg_C-effctor"/>
</dbReference>
<dbReference type="SMART" id="SM00421">
    <property type="entry name" value="HTH_LUXR"/>
    <property type="match status" value="1"/>
</dbReference>
<protein>
    <submittedName>
        <fullName evidence="2">LuxR C-terminal-related transcriptional regulator</fullName>
    </submittedName>
</protein>
<evidence type="ECO:0000259" key="1">
    <source>
        <dbReference type="PROSITE" id="PS50043"/>
    </source>
</evidence>
<comment type="caution">
    <text evidence="2">The sequence shown here is derived from an EMBL/GenBank/DDBJ whole genome shotgun (WGS) entry which is preliminary data.</text>
</comment>
<sequence length="45" mass="5180">MTNKDIAEELFITVSAVEARLTRLFRKTGTRNRQQLSAHFTARSN</sequence>
<feature type="domain" description="HTH luxR-type" evidence="1">
    <location>
        <begin position="1"/>
        <end position="44"/>
    </location>
</feature>
<dbReference type="Pfam" id="PF00196">
    <property type="entry name" value="GerE"/>
    <property type="match status" value="1"/>
</dbReference>
<dbReference type="InterPro" id="IPR000792">
    <property type="entry name" value="Tscrpt_reg_LuxR_C"/>
</dbReference>
<proteinExistence type="predicted"/>
<dbReference type="SUPFAM" id="SSF46894">
    <property type="entry name" value="C-terminal effector domain of the bipartite response regulators"/>
    <property type="match status" value="1"/>
</dbReference>
<organism evidence="2 3">
    <name type="scientific">Glutamicibacter bergerei</name>
    <dbReference type="NCBI Taxonomy" id="256702"/>
    <lineage>
        <taxon>Bacteria</taxon>
        <taxon>Bacillati</taxon>
        <taxon>Actinomycetota</taxon>
        <taxon>Actinomycetes</taxon>
        <taxon>Micrococcales</taxon>
        <taxon>Micrococcaceae</taxon>
        <taxon>Glutamicibacter</taxon>
    </lineage>
</organism>
<keyword evidence="3" id="KW-1185">Reference proteome</keyword>
<dbReference type="InterPro" id="IPR036388">
    <property type="entry name" value="WH-like_DNA-bd_sf"/>
</dbReference>
<evidence type="ECO:0000313" key="3">
    <source>
        <dbReference type="Proteomes" id="UP001595884"/>
    </source>
</evidence>
<dbReference type="Proteomes" id="UP001595884">
    <property type="component" value="Unassembled WGS sequence"/>
</dbReference>
<accession>A0ABV9MM84</accession>
<evidence type="ECO:0000313" key="2">
    <source>
        <dbReference type="EMBL" id="MFC4715698.1"/>
    </source>
</evidence>
<reference evidence="3" key="1">
    <citation type="journal article" date="2019" name="Int. J. Syst. Evol. Microbiol.">
        <title>The Global Catalogue of Microorganisms (GCM) 10K type strain sequencing project: providing services to taxonomists for standard genome sequencing and annotation.</title>
        <authorList>
            <consortium name="The Broad Institute Genomics Platform"/>
            <consortium name="The Broad Institute Genome Sequencing Center for Infectious Disease"/>
            <person name="Wu L."/>
            <person name="Ma J."/>
        </authorList>
    </citation>
    <scope>NUCLEOTIDE SEQUENCE [LARGE SCALE GENOMIC DNA]</scope>
    <source>
        <strain evidence="3">CGMCC 1.12849</strain>
    </source>
</reference>
<gene>
    <name evidence="2" type="ORF">ACFO7V_06050</name>
</gene>
<dbReference type="RefSeq" id="WP_346060242.1">
    <property type="nucleotide sequence ID" value="NZ_BAAAVQ010000076.1"/>
</dbReference>
<dbReference type="PROSITE" id="PS50043">
    <property type="entry name" value="HTH_LUXR_2"/>
    <property type="match status" value="1"/>
</dbReference>
<dbReference type="EMBL" id="JBHSHE010000022">
    <property type="protein sequence ID" value="MFC4715698.1"/>
    <property type="molecule type" value="Genomic_DNA"/>
</dbReference>
<dbReference type="Gene3D" id="1.10.10.10">
    <property type="entry name" value="Winged helix-like DNA-binding domain superfamily/Winged helix DNA-binding domain"/>
    <property type="match status" value="1"/>
</dbReference>